<dbReference type="GO" id="GO:0005524">
    <property type="term" value="F:ATP binding"/>
    <property type="evidence" value="ECO:0007669"/>
    <property type="project" value="UniProtKB-UniRule"/>
</dbReference>
<sequence length="474" mass="52373">MGTRIEEAYKDLEGKKALVLGLGVHGGALGVARFLAEHGAEVTVTDLRPESELAESLEALKDLDIRYVLGEHRPEDILSADFIVRNPAVPRESKWLELARENGIPVLMEMNLFWRYCPAPITAITGSKGKSTTTSWLGHISKLWRPDTVVAGNLRVSALSMLPQISEDTPVILELSSWQLEAFEVGGEAPHVSCITNISYDHLNRYPSFEAYYNSKRWIYRNQKTTDYAVFNYDDPIVSRFVEDCLAQVRWFSRSSHVKPGGYIDNDYIYLVDETGSTRKLLQVHELQLPGEHNRMNALAAAVLASAMNIPDEFIVEGLRTFKGLPDRLELVSVIDGVKYINDTTSTVPASTIAALKAVEGEVVLLAGGASKNVPFDELADFICQKKVRVVLLEGSATADLQTAINKRCPELIVGTFSSLESALEAARSVARPGHTVLLSPACASFGMFRNEFHRGQLFKDLVHKMEGKGTQHG</sequence>
<dbReference type="NCBIfam" id="TIGR01087">
    <property type="entry name" value="murD"/>
    <property type="match status" value="1"/>
</dbReference>
<organism evidence="11 12">
    <name type="scientific">Thermobaculum terrenum (strain ATCC BAA-798 / CCMEE 7001 / YNP1)</name>
    <dbReference type="NCBI Taxonomy" id="525904"/>
    <lineage>
        <taxon>Bacteria</taxon>
        <taxon>Bacillati</taxon>
        <taxon>Chloroflexota</taxon>
        <taxon>Chloroflexia</taxon>
        <taxon>Candidatus Thermobaculales</taxon>
        <taxon>Candidatus Thermobaculaceae</taxon>
        <taxon>Thermobaculum</taxon>
    </lineage>
</organism>
<protein>
    <recommendedName>
        <fullName evidence="7 8">UDP-N-acetylmuramoylalanine--D-glutamate ligase</fullName>
        <ecNumber evidence="7 8">6.3.2.9</ecNumber>
    </recommendedName>
    <alternativeName>
        <fullName evidence="7">D-glutamic acid-adding enzyme</fullName>
    </alternativeName>
    <alternativeName>
        <fullName evidence="7">UDP-N-acetylmuramoyl-L-alanyl-D-glutamate synthetase</fullName>
    </alternativeName>
</protein>
<evidence type="ECO:0000313" key="12">
    <source>
        <dbReference type="Proteomes" id="UP000000323"/>
    </source>
</evidence>
<keyword evidence="7 8" id="KW-0573">Peptidoglycan synthesis</keyword>
<dbReference type="InterPro" id="IPR004101">
    <property type="entry name" value="Mur_ligase_C"/>
</dbReference>
<evidence type="ECO:0000256" key="6">
    <source>
        <dbReference type="ARBA" id="ARBA00022840"/>
    </source>
</evidence>
<dbReference type="STRING" id="525904.Tter_1608"/>
<dbReference type="HOGENOM" id="CLU_032540_0_0_0"/>
<evidence type="ECO:0000256" key="3">
    <source>
        <dbReference type="ARBA" id="ARBA00022490"/>
    </source>
</evidence>
<dbReference type="InterPro" id="IPR036615">
    <property type="entry name" value="Mur_ligase_C_dom_sf"/>
</dbReference>
<dbReference type="InterPro" id="IPR013221">
    <property type="entry name" value="Mur_ligase_cen"/>
</dbReference>
<feature type="domain" description="Mur ligase C-terminal" evidence="9">
    <location>
        <begin position="328"/>
        <end position="443"/>
    </location>
</feature>
<dbReference type="Gene3D" id="3.40.50.720">
    <property type="entry name" value="NAD(P)-binding Rossmann-like Domain"/>
    <property type="match status" value="1"/>
</dbReference>
<keyword evidence="7 8" id="KW-0132">Cell division</keyword>
<dbReference type="OrthoDB" id="9809796at2"/>
<dbReference type="Pfam" id="PF21799">
    <property type="entry name" value="MurD-like_N"/>
    <property type="match status" value="1"/>
</dbReference>
<dbReference type="InterPro" id="IPR005762">
    <property type="entry name" value="MurD"/>
</dbReference>
<dbReference type="GO" id="GO:0051301">
    <property type="term" value="P:cell division"/>
    <property type="evidence" value="ECO:0007669"/>
    <property type="project" value="UniProtKB-KW"/>
</dbReference>
<evidence type="ECO:0000259" key="10">
    <source>
        <dbReference type="Pfam" id="PF08245"/>
    </source>
</evidence>
<evidence type="ECO:0000256" key="8">
    <source>
        <dbReference type="RuleBase" id="RU003664"/>
    </source>
</evidence>
<evidence type="ECO:0000259" key="9">
    <source>
        <dbReference type="Pfam" id="PF02875"/>
    </source>
</evidence>
<dbReference type="HAMAP" id="MF_00639">
    <property type="entry name" value="MurD"/>
    <property type="match status" value="1"/>
</dbReference>
<dbReference type="Pfam" id="PF02875">
    <property type="entry name" value="Mur_ligase_C"/>
    <property type="match status" value="1"/>
</dbReference>
<comment type="catalytic activity">
    <reaction evidence="7 8">
        <text>UDP-N-acetyl-alpha-D-muramoyl-L-alanine + D-glutamate + ATP = UDP-N-acetyl-alpha-D-muramoyl-L-alanyl-D-glutamate + ADP + phosphate + H(+)</text>
        <dbReference type="Rhea" id="RHEA:16429"/>
        <dbReference type="ChEBI" id="CHEBI:15378"/>
        <dbReference type="ChEBI" id="CHEBI:29986"/>
        <dbReference type="ChEBI" id="CHEBI:30616"/>
        <dbReference type="ChEBI" id="CHEBI:43474"/>
        <dbReference type="ChEBI" id="CHEBI:83898"/>
        <dbReference type="ChEBI" id="CHEBI:83900"/>
        <dbReference type="ChEBI" id="CHEBI:456216"/>
        <dbReference type="EC" id="6.3.2.9"/>
    </reaction>
</comment>
<dbReference type="Pfam" id="PF08245">
    <property type="entry name" value="Mur_ligase_M"/>
    <property type="match status" value="1"/>
</dbReference>
<evidence type="ECO:0000256" key="2">
    <source>
        <dbReference type="ARBA" id="ARBA00004752"/>
    </source>
</evidence>
<comment type="function">
    <text evidence="7 8">Cell wall formation. Catalyzes the addition of glutamate to the nucleotide precursor UDP-N-acetylmuramoyl-L-alanine (UMA).</text>
</comment>
<dbReference type="EMBL" id="CP001825">
    <property type="protein sequence ID" value="ACZ42514.1"/>
    <property type="molecule type" value="Genomic_DNA"/>
</dbReference>
<keyword evidence="3 7" id="KW-0963">Cytoplasm</keyword>
<comment type="similarity">
    <text evidence="7">Belongs to the MurCDEF family.</text>
</comment>
<dbReference type="RefSeq" id="WP_012875548.1">
    <property type="nucleotide sequence ID" value="NC_013525.1"/>
</dbReference>
<accession>D1CCJ9</accession>
<dbReference type="Proteomes" id="UP000000323">
    <property type="component" value="Chromosome 1"/>
</dbReference>
<dbReference type="SUPFAM" id="SSF51984">
    <property type="entry name" value="MurCD N-terminal domain"/>
    <property type="match status" value="1"/>
</dbReference>
<reference evidence="12" key="1">
    <citation type="journal article" date="2010" name="Stand. Genomic Sci.">
        <title>Complete genome sequence of 'Thermobaculum terrenum' type strain (YNP1).</title>
        <authorList>
            <person name="Kiss H."/>
            <person name="Cleland D."/>
            <person name="Lapidus A."/>
            <person name="Lucas S."/>
            <person name="Glavina Del Rio T."/>
            <person name="Nolan M."/>
            <person name="Tice H."/>
            <person name="Han C."/>
            <person name="Goodwin L."/>
            <person name="Pitluck S."/>
            <person name="Liolios K."/>
            <person name="Ivanova N."/>
            <person name="Mavromatis K."/>
            <person name="Ovchinnikova G."/>
            <person name="Pati A."/>
            <person name="Chen A."/>
            <person name="Palaniappan K."/>
            <person name="Land M."/>
            <person name="Hauser L."/>
            <person name="Chang Y."/>
            <person name="Jeffries C."/>
            <person name="Lu M."/>
            <person name="Brettin T."/>
            <person name="Detter J."/>
            <person name="Goker M."/>
            <person name="Tindall B."/>
            <person name="Beck B."/>
            <person name="McDermott T."/>
            <person name="Woyke T."/>
            <person name="Bristow J."/>
            <person name="Eisen J."/>
            <person name="Markowitz V."/>
            <person name="Hugenholtz P."/>
            <person name="Kyrpides N."/>
            <person name="Klenk H."/>
            <person name="Cheng J."/>
        </authorList>
    </citation>
    <scope>NUCLEOTIDE SEQUENCE [LARGE SCALE GENOMIC DNA]</scope>
    <source>
        <strain evidence="12">ATCC BAA-798 / YNP1</strain>
    </source>
</reference>
<dbReference type="Gene3D" id="3.40.1190.10">
    <property type="entry name" value="Mur-like, catalytic domain"/>
    <property type="match status" value="1"/>
</dbReference>
<dbReference type="GO" id="GO:0005737">
    <property type="term" value="C:cytoplasm"/>
    <property type="evidence" value="ECO:0007669"/>
    <property type="project" value="UniProtKB-SubCell"/>
</dbReference>
<keyword evidence="7 8" id="KW-0133">Cell shape</keyword>
<dbReference type="EC" id="6.3.2.9" evidence="7 8"/>
<dbReference type="GO" id="GO:0008360">
    <property type="term" value="P:regulation of cell shape"/>
    <property type="evidence" value="ECO:0007669"/>
    <property type="project" value="UniProtKB-KW"/>
</dbReference>
<keyword evidence="5 7" id="KW-0547">Nucleotide-binding</keyword>
<dbReference type="eggNOG" id="COG0771">
    <property type="taxonomic scope" value="Bacteria"/>
</dbReference>
<keyword evidence="4 7" id="KW-0436">Ligase</keyword>
<comment type="subcellular location">
    <subcellularLocation>
        <location evidence="1 7 8">Cytoplasm</location>
    </subcellularLocation>
</comment>
<dbReference type="SUPFAM" id="SSF53244">
    <property type="entry name" value="MurD-like peptide ligases, peptide-binding domain"/>
    <property type="match status" value="1"/>
</dbReference>
<evidence type="ECO:0000256" key="5">
    <source>
        <dbReference type="ARBA" id="ARBA00022741"/>
    </source>
</evidence>
<feature type="domain" description="Mur ligase central" evidence="10">
    <location>
        <begin position="124"/>
        <end position="305"/>
    </location>
</feature>
<keyword evidence="6 7" id="KW-0067">ATP-binding</keyword>
<dbReference type="PANTHER" id="PTHR43692">
    <property type="entry name" value="UDP-N-ACETYLMURAMOYLALANINE--D-GLUTAMATE LIGASE"/>
    <property type="match status" value="1"/>
</dbReference>
<dbReference type="GO" id="GO:0009252">
    <property type="term" value="P:peptidoglycan biosynthetic process"/>
    <property type="evidence" value="ECO:0007669"/>
    <property type="project" value="UniProtKB-UniRule"/>
</dbReference>
<gene>
    <name evidence="7" type="primary">murD</name>
    <name evidence="11" type="ordered locus">Tter_1608</name>
</gene>
<keyword evidence="12" id="KW-1185">Reference proteome</keyword>
<evidence type="ECO:0000256" key="7">
    <source>
        <dbReference type="HAMAP-Rule" id="MF_00639"/>
    </source>
</evidence>
<keyword evidence="7 8" id="KW-0961">Cell wall biogenesis/degradation</keyword>
<name>D1CCJ9_THET1</name>
<dbReference type="UniPathway" id="UPA00219"/>
<dbReference type="KEGG" id="ttr:Tter_1608"/>
<dbReference type="Gene3D" id="3.90.190.20">
    <property type="entry name" value="Mur ligase, C-terminal domain"/>
    <property type="match status" value="1"/>
</dbReference>
<comment type="pathway">
    <text evidence="2 7 8">Cell wall biogenesis; peptidoglycan biosynthesis.</text>
</comment>
<dbReference type="GO" id="GO:0008764">
    <property type="term" value="F:UDP-N-acetylmuramoylalanine-D-glutamate ligase activity"/>
    <property type="evidence" value="ECO:0007669"/>
    <property type="project" value="UniProtKB-UniRule"/>
</dbReference>
<evidence type="ECO:0000256" key="4">
    <source>
        <dbReference type="ARBA" id="ARBA00022598"/>
    </source>
</evidence>
<dbReference type="AlphaFoldDB" id="D1CCJ9"/>
<dbReference type="InterPro" id="IPR036565">
    <property type="entry name" value="Mur-like_cat_sf"/>
</dbReference>
<keyword evidence="7 8" id="KW-0131">Cell cycle</keyword>
<proteinExistence type="inferred from homology"/>
<feature type="binding site" evidence="7">
    <location>
        <begin position="126"/>
        <end position="132"/>
    </location>
    <ligand>
        <name>ATP</name>
        <dbReference type="ChEBI" id="CHEBI:30616"/>
    </ligand>
</feature>
<evidence type="ECO:0000256" key="1">
    <source>
        <dbReference type="ARBA" id="ARBA00004496"/>
    </source>
</evidence>
<evidence type="ECO:0000313" key="11">
    <source>
        <dbReference type="EMBL" id="ACZ42514.1"/>
    </source>
</evidence>
<dbReference type="SUPFAM" id="SSF53623">
    <property type="entry name" value="MurD-like peptide ligases, catalytic domain"/>
    <property type="match status" value="1"/>
</dbReference>
<dbReference type="PANTHER" id="PTHR43692:SF1">
    <property type="entry name" value="UDP-N-ACETYLMURAMOYLALANINE--D-GLUTAMATE LIGASE"/>
    <property type="match status" value="1"/>
</dbReference>
<dbReference type="GO" id="GO:0071555">
    <property type="term" value="P:cell wall organization"/>
    <property type="evidence" value="ECO:0007669"/>
    <property type="project" value="UniProtKB-KW"/>
</dbReference>